<dbReference type="InterPro" id="IPR007165">
    <property type="entry name" value="Phage_holin_4_2"/>
</dbReference>
<keyword evidence="1" id="KW-0812">Transmembrane</keyword>
<name>A0A6N6M3Z1_9FLAO</name>
<dbReference type="Pfam" id="PF04020">
    <property type="entry name" value="Phage_holin_4_2"/>
    <property type="match status" value="1"/>
</dbReference>
<evidence type="ECO:0000313" key="2">
    <source>
        <dbReference type="EMBL" id="KAB1061806.1"/>
    </source>
</evidence>
<evidence type="ECO:0000313" key="3">
    <source>
        <dbReference type="Proteomes" id="UP000435357"/>
    </source>
</evidence>
<dbReference type="Proteomes" id="UP000435357">
    <property type="component" value="Unassembled WGS sequence"/>
</dbReference>
<reference evidence="2 3" key="1">
    <citation type="submission" date="2019-09" db="EMBL/GenBank/DDBJ databases">
        <title>Genomes of Cryomorphaceae.</title>
        <authorList>
            <person name="Bowman J.P."/>
        </authorList>
    </citation>
    <scope>NUCLEOTIDE SEQUENCE [LARGE SCALE GENOMIC DNA]</scope>
    <source>
        <strain evidence="2 3">KCTC 52047</strain>
    </source>
</reference>
<sequence>MKFLFKIIISSLAVMVAGWVLPGVEIDDYFTGIAVALILAFLNAFLRPILVVLTLPVTVLSLGLFLFVINALLILLVDYFLSGFYVDNFWWALLFSLVLSIVTSVFEAINGKDERTDR</sequence>
<comment type="caution">
    <text evidence="2">The sequence shown here is derived from an EMBL/GenBank/DDBJ whole genome shotgun (WGS) entry which is preliminary data.</text>
</comment>
<dbReference type="EMBL" id="WACR01000014">
    <property type="protein sequence ID" value="KAB1061806.1"/>
    <property type="molecule type" value="Genomic_DNA"/>
</dbReference>
<proteinExistence type="predicted"/>
<dbReference type="PANTHER" id="PTHR37309">
    <property type="entry name" value="SLR0284 PROTEIN"/>
    <property type="match status" value="1"/>
</dbReference>
<feature type="transmembrane region" description="Helical" evidence="1">
    <location>
        <begin position="29"/>
        <end position="46"/>
    </location>
</feature>
<evidence type="ECO:0000256" key="1">
    <source>
        <dbReference type="SAM" id="Phobius"/>
    </source>
</evidence>
<feature type="transmembrane region" description="Helical" evidence="1">
    <location>
        <begin position="7"/>
        <end position="23"/>
    </location>
</feature>
<dbReference type="RefSeq" id="WP_151170125.1">
    <property type="nucleotide sequence ID" value="NZ_WACR01000014.1"/>
</dbReference>
<feature type="transmembrane region" description="Helical" evidence="1">
    <location>
        <begin position="53"/>
        <end position="77"/>
    </location>
</feature>
<keyword evidence="3" id="KW-1185">Reference proteome</keyword>
<dbReference type="OrthoDB" id="6402664at2"/>
<keyword evidence="1" id="KW-0472">Membrane</keyword>
<feature type="transmembrane region" description="Helical" evidence="1">
    <location>
        <begin position="89"/>
        <end position="109"/>
    </location>
</feature>
<dbReference type="PANTHER" id="PTHR37309:SF1">
    <property type="entry name" value="SLR0284 PROTEIN"/>
    <property type="match status" value="1"/>
</dbReference>
<protein>
    <submittedName>
        <fullName evidence="2">Phage holin family protein</fullName>
    </submittedName>
</protein>
<keyword evidence="1" id="KW-1133">Transmembrane helix</keyword>
<organism evidence="2 3">
    <name type="scientific">Salibacter halophilus</name>
    <dbReference type="NCBI Taxonomy" id="1803916"/>
    <lineage>
        <taxon>Bacteria</taxon>
        <taxon>Pseudomonadati</taxon>
        <taxon>Bacteroidota</taxon>
        <taxon>Flavobacteriia</taxon>
        <taxon>Flavobacteriales</taxon>
        <taxon>Salibacteraceae</taxon>
        <taxon>Salibacter</taxon>
    </lineage>
</organism>
<gene>
    <name evidence="2" type="ORF">F3059_13360</name>
</gene>
<accession>A0A6N6M3Z1</accession>
<dbReference type="AlphaFoldDB" id="A0A6N6M3Z1"/>